<dbReference type="PATRIC" id="fig|1229276.3.peg.3063"/>
<accession>A0A0B8T745</accession>
<dbReference type="Gene3D" id="3.30.2350.10">
    <property type="entry name" value="Pseudouridine synthase"/>
    <property type="match status" value="1"/>
</dbReference>
<evidence type="ECO:0000313" key="3">
    <source>
        <dbReference type="EMBL" id="KGE13430.1"/>
    </source>
</evidence>
<dbReference type="PANTHER" id="PTHR21600:SF89">
    <property type="entry name" value="RIBOSOMAL LARGE SUBUNIT PSEUDOURIDINE SYNTHASE A"/>
    <property type="match status" value="1"/>
</dbReference>
<feature type="domain" description="Pseudouridine synthase RsuA/RluA-like" evidence="2">
    <location>
        <begin position="366"/>
        <end position="514"/>
    </location>
</feature>
<dbReference type="Proteomes" id="UP000031802">
    <property type="component" value="Unassembled WGS sequence"/>
</dbReference>
<organism evidence="3 4">
    <name type="scientific">Sphingobacterium deserti</name>
    <dbReference type="NCBI Taxonomy" id="1229276"/>
    <lineage>
        <taxon>Bacteria</taxon>
        <taxon>Pseudomonadati</taxon>
        <taxon>Bacteroidota</taxon>
        <taxon>Sphingobacteriia</taxon>
        <taxon>Sphingobacteriales</taxon>
        <taxon>Sphingobacteriaceae</taxon>
        <taxon>Sphingobacterium</taxon>
    </lineage>
</organism>
<dbReference type="EMBL" id="JJMU01000053">
    <property type="protein sequence ID" value="KGE13430.1"/>
    <property type="molecule type" value="Genomic_DNA"/>
</dbReference>
<dbReference type="GO" id="GO:0000455">
    <property type="term" value="P:enzyme-directed rRNA pseudouridine synthesis"/>
    <property type="evidence" value="ECO:0007669"/>
    <property type="project" value="TreeGrafter"/>
</dbReference>
<dbReference type="GO" id="GO:0140098">
    <property type="term" value="F:catalytic activity, acting on RNA"/>
    <property type="evidence" value="ECO:0007669"/>
    <property type="project" value="UniProtKB-ARBA"/>
</dbReference>
<dbReference type="CDD" id="cd02869">
    <property type="entry name" value="PseudoU_synth_RluA_like"/>
    <property type="match status" value="1"/>
</dbReference>
<dbReference type="InterPro" id="IPR006224">
    <property type="entry name" value="PsdUridine_synth_RluA-like_CS"/>
</dbReference>
<keyword evidence="4" id="KW-1185">Reference proteome</keyword>
<comment type="caution">
    <text evidence="3">The sequence shown here is derived from an EMBL/GenBank/DDBJ whole genome shotgun (WGS) entry which is preliminary data.</text>
</comment>
<dbReference type="Pfam" id="PF00849">
    <property type="entry name" value="PseudoU_synth_2"/>
    <property type="match status" value="1"/>
</dbReference>
<dbReference type="AlphaFoldDB" id="A0A0B8T745"/>
<dbReference type="InterPro" id="IPR020103">
    <property type="entry name" value="PsdUridine_synth_cat_dom_sf"/>
</dbReference>
<gene>
    <name evidence="3" type="ORF">DI53_2961</name>
</gene>
<name>A0A0B8T745_9SPHI</name>
<reference evidence="4" key="1">
    <citation type="submission" date="2014-04" db="EMBL/GenBank/DDBJ databases">
        <title>Whole-Genome optical mapping and complete genome sequence of Sphingobacterium deserti sp. nov., a new spaces isolated from desert in the west of China.</title>
        <authorList>
            <person name="Teng C."/>
            <person name="Zhou Z."/>
            <person name="Li X."/>
            <person name="Chen M."/>
            <person name="Lin M."/>
            <person name="Wang L."/>
            <person name="Su S."/>
            <person name="Zhang C."/>
            <person name="Zhang W."/>
        </authorList>
    </citation>
    <scope>NUCLEOTIDE SEQUENCE [LARGE SCALE GENOMIC DNA]</scope>
    <source>
        <strain evidence="4">ACCC05744</strain>
    </source>
</reference>
<dbReference type="InterPro" id="IPR006145">
    <property type="entry name" value="PsdUridine_synth_RsuA/RluA"/>
</dbReference>
<dbReference type="SUPFAM" id="SSF55120">
    <property type="entry name" value="Pseudouridine synthase"/>
    <property type="match status" value="1"/>
</dbReference>
<dbReference type="GO" id="GO:0003723">
    <property type="term" value="F:RNA binding"/>
    <property type="evidence" value="ECO:0007669"/>
    <property type="project" value="InterPro"/>
</dbReference>
<sequence length="561" mass="64180">MFVNNTPFLHSFKVDVSHLEKPSRFTFPFSYDPHPLSELAASELQAYLEQQQDFQHNFGLHDKEGPAIGKMFGVLVVETEQGNLAYLAAVSGKLGNSNQHKHFVPPVFDMLTDDSFFLMEEEKINAINRRIETLESDVTLAELQRKLDELQQQAQSELAAFRQHMKKEKAGRKEKRTQSRLSLSDEAYQLLVEDLIKQSYRDQHEYDVLKAQWKSTVDTIQQDHQQRQHAINELKDERKIRSATLQRRLFDQYQFLNAAGEERSVLSIFSERKQLTPPAGAGECAAPKLLQHAFKHKLKPVCMAEFWWGISPASEVRKHKNYYPACKSKCEPILAHMLRGLHVDDNPLLENPAAGQQFDIIFQDDDIVVVNKPAEFLSVPGIHIQDSVYTRILAMIPDISGPVIIHRLDMSTSGILILAKNKDAHKFIQDQFIKHTVLKRYTALLEGQLSIAAGIIDLPLRVDLDDRPRQVVCYEYGKPAQTKFTLLRSENGRTRVHFFPLTGRTHQLRVHAAHSLGLNTPIVGDDLYGKRDKRLHLHAGLIQFQHPSTRKIVTFEVPDPF</sequence>
<proteinExistence type="predicted"/>
<dbReference type="GO" id="GO:0009982">
    <property type="term" value="F:pseudouridine synthase activity"/>
    <property type="evidence" value="ECO:0007669"/>
    <property type="project" value="InterPro"/>
</dbReference>
<evidence type="ECO:0000313" key="4">
    <source>
        <dbReference type="Proteomes" id="UP000031802"/>
    </source>
</evidence>
<dbReference type="RefSeq" id="WP_037501045.1">
    <property type="nucleotide sequence ID" value="NZ_JJMU01000053.1"/>
</dbReference>
<dbReference type="PANTHER" id="PTHR21600">
    <property type="entry name" value="MITOCHONDRIAL RNA PSEUDOURIDINE SYNTHASE"/>
    <property type="match status" value="1"/>
</dbReference>
<dbReference type="eggNOG" id="COG0564">
    <property type="taxonomic scope" value="Bacteria"/>
</dbReference>
<keyword evidence="1" id="KW-0175">Coiled coil</keyword>
<evidence type="ECO:0000256" key="1">
    <source>
        <dbReference type="SAM" id="Coils"/>
    </source>
</evidence>
<reference evidence="3 4" key="2">
    <citation type="journal article" date="2015" name="PLoS ONE">
        <title>Whole-Genome Optical Mapping and Finished Genome Sequence of Sphingobacterium deserti sp. nov., a New Species Isolated from the Western Desert of China.</title>
        <authorList>
            <person name="Teng C."/>
            <person name="Zhou Z."/>
            <person name="Molnar I."/>
            <person name="Li X."/>
            <person name="Tang R."/>
            <person name="Chen M."/>
            <person name="Wang L."/>
            <person name="Su S."/>
            <person name="Zhang W."/>
            <person name="Lin M."/>
        </authorList>
    </citation>
    <scope>NUCLEOTIDE SEQUENCE [LARGE SCALE GENOMIC DNA]</scope>
    <source>
        <strain evidence="4">ACCC05744</strain>
    </source>
</reference>
<dbReference type="OrthoDB" id="9807829at2"/>
<dbReference type="InterPro" id="IPR050188">
    <property type="entry name" value="RluA_PseudoU_synthase"/>
</dbReference>
<evidence type="ECO:0000259" key="2">
    <source>
        <dbReference type="Pfam" id="PF00849"/>
    </source>
</evidence>
<feature type="coiled-coil region" evidence="1">
    <location>
        <begin position="117"/>
        <end position="167"/>
    </location>
</feature>
<dbReference type="PROSITE" id="PS01129">
    <property type="entry name" value="PSI_RLU"/>
    <property type="match status" value="1"/>
</dbReference>
<dbReference type="STRING" id="1229276.DI53_2961"/>
<protein>
    <submittedName>
        <fullName evidence="3">Pseudouridine synthase</fullName>
    </submittedName>
</protein>